<dbReference type="PANTHER" id="PTHR23407">
    <property type="entry name" value="ATPASE INHIBITOR/5-FORMYLTETRAHYDROFOLATE CYCLO-LIGASE"/>
    <property type="match status" value="1"/>
</dbReference>
<protein>
    <recommendedName>
        <fullName evidence="5">5-formyltetrahydrofolate cyclo-ligase</fullName>
        <ecNumber evidence="5">6.3.3.2</ecNumber>
    </recommendedName>
</protein>
<dbReference type="GO" id="GO:0005524">
    <property type="term" value="F:ATP binding"/>
    <property type="evidence" value="ECO:0007669"/>
    <property type="project" value="UniProtKB-KW"/>
</dbReference>
<comment type="catalytic activity">
    <reaction evidence="5">
        <text>(6S)-5-formyl-5,6,7,8-tetrahydrofolate + ATP = (6R)-5,10-methenyltetrahydrofolate + ADP + phosphate</text>
        <dbReference type="Rhea" id="RHEA:10488"/>
        <dbReference type="ChEBI" id="CHEBI:30616"/>
        <dbReference type="ChEBI" id="CHEBI:43474"/>
        <dbReference type="ChEBI" id="CHEBI:57455"/>
        <dbReference type="ChEBI" id="CHEBI:57457"/>
        <dbReference type="ChEBI" id="CHEBI:456216"/>
        <dbReference type="EC" id="6.3.3.2"/>
    </reaction>
</comment>
<feature type="binding site" evidence="4">
    <location>
        <position position="56"/>
    </location>
    <ligand>
        <name>substrate</name>
    </ligand>
</feature>
<dbReference type="EMBL" id="CP069534">
    <property type="protein sequence ID" value="QRP71372.1"/>
    <property type="molecule type" value="Genomic_DNA"/>
</dbReference>
<dbReference type="RefSeq" id="WP_005391788.1">
    <property type="nucleotide sequence ID" value="NZ_CP066007.1"/>
</dbReference>
<evidence type="ECO:0000256" key="2">
    <source>
        <dbReference type="ARBA" id="ARBA00022741"/>
    </source>
</evidence>
<dbReference type="Pfam" id="PF01812">
    <property type="entry name" value="5-FTHF_cyc-lig"/>
    <property type="match status" value="1"/>
</dbReference>
<dbReference type="GO" id="GO:0035999">
    <property type="term" value="P:tetrahydrofolate interconversion"/>
    <property type="evidence" value="ECO:0007669"/>
    <property type="project" value="TreeGrafter"/>
</dbReference>
<dbReference type="GO" id="GO:0030272">
    <property type="term" value="F:5-formyltetrahydrofolate cyclo-ligase activity"/>
    <property type="evidence" value="ECO:0007669"/>
    <property type="project" value="UniProtKB-EC"/>
</dbReference>
<dbReference type="PIRSF" id="PIRSF006806">
    <property type="entry name" value="FTHF_cligase"/>
    <property type="match status" value="1"/>
</dbReference>
<accession>A0A7T4EEW4</accession>
<dbReference type="EC" id="6.3.3.2" evidence="5"/>
<keyword evidence="6" id="KW-0436">Ligase</keyword>
<dbReference type="SUPFAM" id="SSF100950">
    <property type="entry name" value="NagB/RpiA/CoA transferase-like"/>
    <property type="match status" value="1"/>
</dbReference>
<dbReference type="GO" id="GO:0009396">
    <property type="term" value="P:folic acid-containing compound biosynthetic process"/>
    <property type="evidence" value="ECO:0007669"/>
    <property type="project" value="TreeGrafter"/>
</dbReference>
<dbReference type="OrthoDB" id="3242798at2"/>
<keyword evidence="2 4" id="KW-0547">Nucleotide-binding</keyword>
<dbReference type="InterPro" id="IPR002698">
    <property type="entry name" value="FTHF_cligase"/>
</dbReference>
<dbReference type="Proteomes" id="UP000617681">
    <property type="component" value="Chromosome"/>
</dbReference>
<dbReference type="Gene3D" id="3.40.50.10420">
    <property type="entry name" value="NagB/RpiA/CoA transferase-like"/>
    <property type="match status" value="1"/>
</dbReference>
<evidence type="ECO:0000256" key="3">
    <source>
        <dbReference type="ARBA" id="ARBA00022840"/>
    </source>
</evidence>
<gene>
    <name evidence="6" type="ORF">I6I10_11805</name>
    <name evidence="7" type="ORF">I6J21_04315</name>
</gene>
<keyword evidence="5" id="KW-0479">Metal-binding</keyword>
<evidence type="ECO:0000256" key="5">
    <source>
        <dbReference type="RuleBase" id="RU361279"/>
    </source>
</evidence>
<dbReference type="InterPro" id="IPR024185">
    <property type="entry name" value="FTHF_cligase-like_sf"/>
</dbReference>
<dbReference type="GO" id="GO:0046872">
    <property type="term" value="F:metal ion binding"/>
    <property type="evidence" value="ECO:0007669"/>
    <property type="project" value="UniProtKB-KW"/>
</dbReference>
<organism evidence="6 8">
    <name type="scientific">Corynebacterium glucuronolyticum</name>
    <dbReference type="NCBI Taxonomy" id="39791"/>
    <lineage>
        <taxon>Bacteria</taxon>
        <taxon>Bacillati</taxon>
        <taxon>Actinomycetota</taxon>
        <taxon>Actinomycetes</taxon>
        <taxon>Mycobacteriales</taxon>
        <taxon>Corynebacteriaceae</taxon>
        <taxon>Corynebacterium</taxon>
    </lineage>
</organism>
<evidence type="ECO:0000313" key="8">
    <source>
        <dbReference type="Proteomes" id="UP000596145"/>
    </source>
</evidence>
<proteinExistence type="inferred from homology"/>
<dbReference type="Proteomes" id="UP000596145">
    <property type="component" value="Chromosome"/>
</dbReference>
<dbReference type="AlphaFoldDB" id="A0A7T4EEW4"/>
<feature type="binding site" evidence="4">
    <location>
        <begin position="134"/>
        <end position="142"/>
    </location>
    <ligand>
        <name>ATP</name>
        <dbReference type="ChEBI" id="CHEBI:30616"/>
    </ligand>
</feature>
<name>A0A7T4EEW4_9CORY</name>
<sequence>METKAEYRKHLFAQRKTRSQSETAAIRDARLAQNVVAEITRRGASRVSAYYPTSGEPGGRFLIPALKDAGLTIFLPLSLPQGQLAWAEYIDDDHMAPGAYRIPEPTTQPFSTLQEAGIDFIIVPALGVDTQGHRLGKGGGYYDRLLDANPTIARAVVVYSDEVLPEVPYEAHDAQCDCVITD</sequence>
<comment type="similarity">
    <text evidence="1 5">Belongs to the 5-formyltetrahydrofolate cyclo-ligase family.</text>
</comment>
<feature type="binding site" evidence="4">
    <location>
        <begin position="4"/>
        <end position="8"/>
    </location>
    <ligand>
        <name>ATP</name>
        <dbReference type="ChEBI" id="CHEBI:30616"/>
    </ligand>
</feature>
<keyword evidence="5" id="KW-0460">Magnesium</keyword>
<reference evidence="6 8" key="1">
    <citation type="submission" date="2020-12" db="EMBL/GenBank/DDBJ databases">
        <title>FDA dAtabase for Regulatory Grade micrObial Sequences (FDA-ARGOS): Supporting development and validation of Infectious Disease Dx tests.</title>
        <authorList>
            <person name="Sproer C."/>
            <person name="Gronow S."/>
            <person name="Severitt S."/>
            <person name="Schroder I."/>
            <person name="Tallon L."/>
            <person name="Sadzewicz L."/>
            <person name="Zhao X."/>
            <person name="Boylan J."/>
            <person name="Ott S."/>
            <person name="Bowen H."/>
            <person name="Vavikolanu K."/>
            <person name="Mehta A."/>
            <person name="Aluvathingal J."/>
            <person name="Nadendla S."/>
            <person name="Lowell S."/>
            <person name="Myers T."/>
            <person name="Yan Y."/>
            <person name="Sichtig H."/>
        </authorList>
    </citation>
    <scope>NUCLEOTIDE SEQUENCE [LARGE SCALE GENOMIC DNA]</scope>
    <source>
        <strain evidence="6 8">FDAARGOS_1053</strain>
        <strain evidence="7">FDAARGOS_1191</strain>
    </source>
</reference>
<evidence type="ECO:0000313" key="7">
    <source>
        <dbReference type="EMBL" id="QRP71372.1"/>
    </source>
</evidence>
<evidence type="ECO:0000256" key="4">
    <source>
        <dbReference type="PIRSR" id="PIRSR006806-1"/>
    </source>
</evidence>
<evidence type="ECO:0000313" key="6">
    <source>
        <dbReference type="EMBL" id="QQB46115.1"/>
    </source>
</evidence>
<dbReference type="EMBL" id="CP066007">
    <property type="protein sequence ID" value="QQB46115.1"/>
    <property type="molecule type" value="Genomic_DNA"/>
</dbReference>
<keyword evidence="3 4" id="KW-0067">ATP-binding</keyword>
<evidence type="ECO:0000256" key="1">
    <source>
        <dbReference type="ARBA" id="ARBA00010638"/>
    </source>
</evidence>
<comment type="cofactor">
    <cofactor evidence="5">
        <name>Mg(2+)</name>
        <dbReference type="ChEBI" id="CHEBI:18420"/>
    </cofactor>
</comment>
<dbReference type="NCBIfam" id="TIGR02727">
    <property type="entry name" value="MTHFS_bact"/>
    <property type="match status" value="1"/>
</dbReference>
<dbReference type="PANTHER" id="PTHR23407:SF1">
    <property type="entry name" value="5-FORMYLTETRAHYDROFOLATE CYCLO-LIGASE"/>
    <property type="match status" value="1"/>
</dbReference>
<dbReference type="GeneID" id="92759620"/>
<dbReference type="InterPro" id="IPR037171">
    <property type="entry name" value="NagB/RpiA_transferase-like"/>
</dbReference>